<dbReference type="PANTHER" id="PTHR47359:SF3">
    <property type="entry name" value="NLP_P60 DOMAIN-CONTAINING PROTEIN-RELATED"/>
    <property type="match status" value="1"/>
</dbReference>
<keyword evidence="3 6" id="KW-0378">Hydrolase</keyword>
<feature type="domain" description="NlpC/P60" evidence="5">
    <location>
        <begin position="156"/>
        <end position="279"/>
    </location>
</feature>
<dbReference type="SUPFAM" id="SSF54001">
    <property type="entry name" value="Cysteine proteinases"/>
    <property type="match status" value="1"/>
</dbReference>
<evidence type="ECO:0000313" key="6">
    <source>
        <dbReference type="EMBL" id="SPF30971.1"/>
    </source>
</evidence>
<dbReference type="InterPro" id="IPR051794">
    <property type="entry name" value="PG_Endopeptidase_C40"/>
</dbReference>
<name>A0A2R8AFF2_9RHOB</name>
<dbReference type="InterPro" id="IPR038765">
    <property type="entry name" value="Papain-like_cys_pep_sf"/>
</dbReference>
<dbReference type="Pfam" id="PF18348">
    <property type="entry name" value="SH3_16"/>
    <property type="match status" value="1"/>
</dbReference>
<dbReference type="GO" id="GO:0008234">
    <property type="term" value="F:cysteine-type peptidase activity"/>
    <property type="evidence" value="ECO:0007669"/>
    <property type="project" value="UniProtKB-KW"/>
</dbReference>
<sequence>MTLDPRLHPYRRDLAARHLEGTVKSDRFVDGRRMQVGTSVVPVTGTPDPEGSLTSQMMLGEIFTVYDVDDATGLAWGQAERDGYVGWTPRFALEKPEEATHRVKANFTHVYPEPELKCRAFDALPFLAEVAVTGQEGKWLELASGGFVYGRHLEPDLDEPDWVGTAERFLGVPYLWGGKSSLGLDCSALVQTALHAARKRCPRDSDMQEAELGVEVNQTSPRERGDLIFWKGHVGIMLDDVRMLHANAFAMAVTIERLDLARDRIMAQDGGPITSIKRL</sequence>
<dbReference type="InterPro" id="IPR000064">
    <property type="entry name" value="NLP_P60_dom"/>
</dbReference>
<dbReference type="EC" id="3.4.-.-" evidence="6"/>
<dbReference type="Proteomes" id="UP000244932">
    <property type="component" value="Unassembled WGS sequence"/>
</dbReference>
<keyword evidence="7" id="KW-1185">Reference proteome</keyword>
<organism evidence="6 7">
    <name type="scientific">Pontivivens insulae</name>
    <dbReference type="NCBI Taxonomy" id="1639689"/>
    <lineage>
        <taxon>Bacteria</taxon>
        <taxon>Pseudomonadati</taxon>
        <taxon>Pseudomonadota</taxon>
        <taxon>Alphaproteobacteria</taxon>
        <taxon>Rhodobacterales</taxon>
        <taxon>Paracoccaceae</taxon>
        <taxon>Pontivivens</taxon>
    </lineage>
</organism>
<evidence type="ECO:0000313" key="7">
    <source>
        <dbReference type="Proteomes" id="UP000244932"/>
    </source>
</evidence>
<protein>
    <submittedName>
        <fullName evidence="6">Gamma-D-glutamyl-L-lysine endopeptidase</fullName>
        <ecNumber evidence="6">3.4.-.-</ecNumber>
    </submittedName>
</protein>
<evidence type="ECO:0000256" key="2">
    <source>
        <dbReference type="ARBA" id="ARBA00022670"/>
    </source>
</evidence>
<dbReference type="InterPro" id="IPR041382">
    <property type="entry name" value="SH3_16"/>
</dbReference>
<evidence type="ECO:0000256" key="4">
    <source>
        <dbReference type="ARBA" id="ARBA00022807"/>
    </source>
</evidence>
<dbReference type="PANTHER" id="PTHR47359">
    <property type="entry name" value="PEPTIDOGLYCAN DL-ENDOPEPTIDASE CWLO"/>
    <property type="match status" value="1"/>
</dbReference>
<evidence type="ECO:0000259" key="5">
    <source>
        <dbReference type="PROSITE" id="PS51935"/>
    </source>
</evidence>
<keyword evidence="4" id="KW-0788">Thiol protease</keyword>
<dbReference type="PROSITE" id="PS51935">
    <property type="entry name" value="NLPC_P60"/>
    <property type="match status" value="1"/>
</dbReference>
<dbReference type="GO" id="GO:0006508">
    <property type="term" value="P:proteolysis"/>
    <property type="evidence" value="ECO:0007669"/>
    <property type="project" value="UniProtKB-KW"/>
</dbReference>
<dbReference type="Pfam" id="PF00877">
    <property type="entry name" value="NLPC_P60"/>
    <property type="match status" value="1"/>
</dbReference>
<evidence type="ECO:0000256" key="3">
    <source>
        <dbReference type="ARBA" id="ARBA00022801"/>
    </source>
</evidence>
<accession>A0A2R8AFF2</accession>
<dbReference type="Gene3D" id="3.90.1720.10">
    <property type="entry name" value="endopeptidase domain like (from Nostoc punctiforme)"/>
    <property type="match status" value="1"/>
</dbReference>
<dbReference type="RefSeq" id="WP_108783655.1">
    <property type="nucleotide sequence ID" value="NZ_OMKW01000004.1"/>
</dbReference>
<dbReference type="AlphaFoldDB" id="A0A2R8AFF2"/>
<reference evidence="6 7" key="1">
    <citation type="submission" date="2018-03" db="EMBL/GenBank/DDBJ databases">
        <authorList>
            <person name="Keele B.F."/>
        </authorList>
    </citation>
    <scope>NUCLEOTIDE SEQUENCE [LARGE SCALE GENOMIC DNA]</scope>
    <source>
        <strain evidence="6 7">CeCT 8812</strain>
    </source>
</reference>
<evidence type="ECO:0000256" key="1">
    <source>
        <dbReference type="ARBA" id="ARBA00007074"/>
    </source>
</evidence>
<dbReference type="EMBL" id="OMKW01000004">
    <property type="protein sequence ID" value="SPF30971.1"/>
    <property type="molecule type" value="Genomic_DNA"/>
</dbReference>
<gene>
    <name evidence="6" type="primary">ykfC</name>
    <name evidence="6" type="ORF">POI8812_03318</name>
</gene>
<proteinExistence type="inferred from homology"/>
<comment type="similarity">
    <text evidence="1">Belongs to the peptidase C40 family.</text>
</comment>
<dbReference type="OrthoDB" id="9813368at2"/>
<keyword evidence="2" id="KW-0645">Protease</keyword>